<dbReference type="AlphaFoldDB" id="A0A812T9N7"/>
<dbReference type="Pfam" id="PF00036">
    <property type="entry name" value="EF-hand_1"/>
    <property type="match status" value="1"/>
</dbReference>
<keyword evidence="2" id="KW-0472">Membrane</keyword>
<dbReference type="PROSITE" id="PS50222">
    <property type="entry name" value="EF_HAND_2"/>
    <property type="match status" value="1"/>
</dbReference>
<name>A0A812T9N7_SYMPI</name>
<protein>
    <recommendedName>
        <fullName evidence="3">EF-hand domain-containing protein</fullName>
    </recommendedName>
</protein>
<dbReference type="EMBL" id="CAJNIZ010028936">
    <property type="protein sequence ID" value="CAE7512340.1"/>
    <property type="molecule type" value="Genomic_DNA"/>
</dbReference>
<dbReference type="SUPFAM" id="SSF47473">
    <property type="entry name" value="EF-hand"/>
    <property type="match status" value="1"/>
</dbReference>
<dbReference type="InterPro" id="IPR018247">
    <property type="entry name" value="EF_Hand_1_Ca_BS"/>
</dbReference>
<dbReference type="InterPro" id="IPR011992">
    <property type="entry name" value="EF-hand-dom_pair"/>
</dbReference>
<keyword evidence="2" id="KW-0812">Transmembrane</keyword>
<feature type="non-terminal residue" evidence="4">
    <location>
        <position position="1"/>
    </location>
</feature>
<dbReference type="Proteomes" id="UP000649617">
    <property type="component" value="Unassembled WGS sequence"/>
</dbReference>
<keyword evidence="1" id="KW-0106">Calcium</keyword>
<dbReference type="GO" id="GO:0005509">
    <property type="term" value="F:calcium ion binding"/>
    <property type="evidence" value="ECO:0007669"/>
    <property type="project" value="InterPro"/>
</dbReference>
<dbReference type="Gene3D" id="1.10.238.10">
    <property type="entry name" value="EF-hand"/>
    <property type="match status" value="1"/>
</dbReference>
<reference evidence="4" key="1">
    <citation type="submission" date="2021-02" db="EMBL/GenBank/DDBJ databases">
        <authorList>
            <person name="Dougan E. K."/>
            <person name="Rhodes N."/>
            <person name="Thang M."/>
            <person name="Chan C."/>
        </authorList>
    </citation>
    <scope>NUCLEOTIDE SEQUENCE</scope>
</reference>
<organism evidence="4 5">
    <name type="scientific">Symbiodinium pilosum</name>
    <name type="common">Dinoflagellate</name>
    <dbReference type="NCBI Taxonomy" id="2952"/>
    <lineage>
        <taxon>Eukaryota</taxon>
        <taxon>Sar</taxon>
        <taxon>Alveolata</taxon>
        <taxon>Dinophyceae</taxon>
        <taxon>Suessiales</taxon>
        <taxon>Symbiodiniaceae</taxon>
        <taxon>Symbiodinium</taxon>
    </lineage>
</organism>
<dbReference type="OrthoDB" id="10435130at2759"/>
<proteinExistence type="predicted"/>
<feature type="domain" description="EF-hand" evidence="3">
    <location>
        <begin position="1"/>
        <end position="33"/>
    </location>
</feature>
<evidence type="ECO:0000256" key="2">
    <source>
        <dbReference type="SAM" id="Phobius"/>
    </source>
</evidence>
<evidence type="ECO:0000256" key="1">
    <source>
        <dbReference type="ARBA" id="ARBA00022837"/>
    </source>
</evidence>
<evidence type="ECO:0000259" key="3">
    <source>
        <dbReference type="PROSITE" id="PS50222"/>
    </source>
</evidence>
<comment type="caution">
    <text evidence="4">The sequence shown here is derived from an EMBL/GenBank/DDBJ whole genome shotgun (WGS) entry which is preliminary data.</text>
</comment>
<dbReference type="InterPro" id="IPR002048">
    <property type="entry name" value="EF_hand_dom"/>
</dbReference>
<feature type="non-terminal residue" evidence="4">
    <location>
        <position position="62"/>
    </location>
</feature>
<keyword evidence="5" id="KW-1185">Reference proteome</keyword>
<feature type="transmembrane region" description="Helical" evidence="2">
    <location>
        <begin position="44"/>
        <end position="61"/>
    </location>
</feature>
<evidence type="ECO:0000313" key="4">
    <source>
        <dbReference type="EMBL" id="CAE7512340.1"/>
    </source>
</evidence>
<dbReference type="PROSITE" id="PS00018">
    <property type="entry name" value="EF_HAND_1"/>
    <property type="match status" value="1"/>
</dbReference>
<gene>
    <name evidence="4" type="ORF">SPIL2461_LOCUS13346</name>
</gene>
<sequence length="62" mass="7387">AAATTVMQEIDKNMNGTIDIHEFVMFFRTLEEMTRFQRKTQQRAQFLSYVLNFCFLVHIILV</sequence>
<keyword evidence="2" id="KW-1133">Transmembrane helix</keyword>
<accession>A0A812T9N7</accession>
<evidence type="ECO:0000313" key="5">
    <source>
        <dbReference type="Proteomes" id="UP000649617"/>
    </source>
</evidence>